<feature type="domain" description="DUF302" evidence="2">
    <location>
        <begin position="110"/>
        <end position="157"/>
    </location>
</feature>
<keyword evidence="1" id="KW-0472">Membrane</keyword>
<proteinExistence type="predicted"/>
<organism evidence="3 4">
    <name type="scientific">Sulfurovum riftiae</name>
    <dbReference type="NCBI Taxonomy" id="1630136"/>
    <lineage>
        <taxon>Bacteria</taxon>
        <taxon>Pseudomonadati</taxon>
        <taxon>Campylobacterota</taxon>
        <taxon>Epsilonproteobacteria</taxon>
        <taxon>Campylobacterales</taxon>
        <taxon>Sulfurovaceae</taxon>
        <taxon>Sulfurovum</taxon>
    </lineage>
</organism>
<dbReference type="InterPro" id="IPR035923">
    <property type="entry name" value="TT1751-like_sf"/>
</dbReference>
<keyword evidence="1" id="KW-0812">Transmembrane</keyword>
<evidence type="ECO:0000313" key="3">
    <source>
        <dbReference type="EMBL" id="KYJ87122.1"/>
    </source>
</evidence>
<keyword evidence="4" id="KW-1185">Reference proteome</keyword>
<dbReference type="EMBL" id="LNKT01000004">
    <property type="protein sequence ID" value="KYJ87122.1"/>
    <property type="molecule type" value="Genomic_DNA"/>
</dbReference>
<dbReference type="SUPFAM" id="SSF103247">
    <property type="entry name" value="TT1751-like"/>
    <property type="match status" value="1"/>
</dbReference>
<dbReference type="AlphaFoldDB" id="A0A151CHV0"/>
<dbReference type="STRING" id="1630136.AS592_08965"/>
<feature type="transmembrane region" description="Helical" evidence="1">
    <location>
        <begin position="6"/>
        <end position="24"/>
    </location>
</feature>
<reference evidence="3 4" key="1">
    <citation type="submission" date="2015-11" db="EMBL/GenBank/DDBJ databases">
        <title>Draft genome of Sulfurovum riftiae 1812E, a member of the Epsilonproteobacteria isolated from the tube of the deep-sea hydrothermal vent tubewom Riftia pachyptila.</title>
        <authorList>
            <person name="Vetriani C."/>
            <person name="Giovannelli D."/>
        </authorList>
    </citation>
    <scope>NUCLEOTIDE SEQUENCE [LARGE SCALE GENOMIC DNA]</scope>
    <source>
        <strain evidence="3 4">1812E</strain>
    </source>
</reference>
<dbReference type="RefSeq" id="WP_067329176.1">
    <property type="nucleotide sequence ID" value="NZ_LNKT01000004.1"/>
</dbReference>
<dbReference type="Proteomes" id="UP000075359">
    <property type="component" value="Unassembled WGS sequence"/>
</dbReference>
<comment type="caution">
    <text evidence="3">The sequence shown here is derived from an EMBL/GenBank/DDBJ whole genome shotgun (WGS) entry which is preliminary data.</text>
</comment>
<evidence type="ECO:0000259" key="2">
    <source>
        <dbReference type="Pfam" id="PF03625"/>
    </source>
</evidence>
<dbReference type="InterPro" id="IPR005180">
    <property type="entry name" value="DUF302"/>
</dbReference>
<sequence>MNILKSILAFIGAVIIIAAIAVYVKFDLGDKLEKASKLDPKAMGAYMTMFDAVLTTGKATDAMVRRVKIDPDVPTEDVVEAMKSIATDANMVQVGDSHMSDKSIKDGKGNRYIRILHYCSPSIAKEFIDYSLAFGAFMPCRILIVEDDNGDRWLITMAMELMLFGGHTLPPEMMKKAEHVRSTMYKMMDLGAKGDF</sequence>
<accession>A0A151CHV0</accession>
<dbReference type="Pfam" id="PF03625">
    <property type="entry name" value="DUF302"/>
    <property type="match status" value="1"/>
</dbReference>
<name>A0A151CHV0_9BACT</name>
<evidence type="ECO:0000313" key="4">
    <source>
        <dbReference type="Proteomes" id="UP000075359"/>
    </source>
</evidence>
<dbReference type="Gene3D" id="3.30.310.70">
    <property type="entry name" value="TT1751-like domain"/>
    <property type="match status" value="1"/>
</dbReference>
<protein>
    <recommendedName>
        <fullName evidence="2">DUF302 domain-containing protein</fullName>
    </recommendedName>
</protein>
<keyword evidence="1" id="KW-1133">Transmembrane helix</keyword>
<dbReference type="CDD" id="cd14797">
    <property type="entry name" value="DUF302"/>
    <property type="match status" value="1"/>
</dbReference>
<evidence type="ECO:0000256" key="1">
    <source>
        <dbReference type="SAM" id="Phobius"/>
    </source>
</evidence>
<gene>
    <name evidence="3" type="ORF">AS592_08965</name>
</gene>
<dbReference type="OrthoDB" id="9783833at2"/>